<dbReference type="GO" id="GO:0000160">
    <property type="term" value="P:phosphorelay signal transduction system"/>
    <property type="evidence" value="ECO:0007669"/>
    <property type="project" value="UniProtKB-KW"/>
</dbReference>
<dbReference type="InterPro" id="IPR001610">
    <property type="entry name" value="PAC"/>
</dbReference>
<evidence type="ECO:0000256" key="1">
    <source>
        <dbReference type="ARBA" id="ARBA00022553"/>
    </source>
</evidence>
<proteinExistence type="predicted"/>
<evidence type="ECO:0000313" key="8">
    <source>
        <dbReference type="Proteomes" id="UP000318242"/>
    </source>
</evidence>
<dbReference type="InterPro" id="IPR011006">
    <property type="entry name" value="CheY-like_superfamily"/>
</dbReference>
<evidence type="ECO:0000259" key="4">
    <source>
        <dbReference type="PROSITE" id="PS50110"/>
    </source>
</evidence>
<dbReference type="InterPro" id="IPR001789">
    <property type="entry name" value="Sig_transdc_resp-reg_receiver"/>
</dbReference>
<dbReference type="PROSITE" id="PS50113">
    <property type="entry name" value="PAC"/>
    <property type="match status" value="1"/>
</dbReference>
<dbReference type="Pfam" id="PF13426">
    <property type="entry name" value="PAS_9"/>
    <property type="match status" value="1"/>
</dbReference>
<dbReference type="PROSITE" id="PS50112">
    <property type="entry name" value="PAS"/>
    <property type="match status" value="1"/>
</dbReference>
<reference evidence="7 8" key="1">
    <citation type="submission" date="2019-06" db="EMBL/GenBank/DDBJ databases">
        <title>Whole genome shotgun sequence of Vibrio comitans NBRC 102076.</title>
        <authorList>
            <person name="Hosoyama A."/>
            <person name="Uohara A."/>
            <person name="Ohji S."/>
            <person name="Ichikawa N."/>
        </authorList>
    </citation>
    <scope>NUCLEOTIDE SEQUENCE [LARGE SCALE GENOMIC DNA]</scope>
    <source>
        <strain evidence="7 8">NBRC 102076</strain>
    </source>
</reference>
<dbReference type="PANTHER" id="PTHR45339">
    <property type="entry name" value="HYBRID SIGNAL TRANSDUCTION HISTIDINE KINASE J"/>
    <property type="match status" value="1"/>
</dbReference>
<dbReference type="NCBIfam" id="TIGR00229">
    <property type="entry name" value="sensory_box"/>
    <property type="match status" value="1"/>
</dbReference>
<gene>
    <name evidence="7" type="ORF">VCO01S_31440</name>
</gene>
<protein>
    <recommendedName>
        <fullName evidence="9">Response regulatory domain-containing protein</fullName>
    </recommendedName>
</protein>
<dbReference type="CDD" id="cd00130">
    <property type="entry name" value="PAS"/>
    <property type="match status" value="1"/>
</dbReference>
<keyword evidence="1 3" id="KW-0597">Phosphoprotein</keyword>
<keyword evidence="2" id="KW-0902">Two-component regulatory system</keyword>
<feature type="domain" description="PAC" evidence="6">
    <location>
        <begin position="96"/>
        <end position="149"/>
    </location>
</feature>
<dbReference type="SMART" id="SM00086">
    <property type="entry name" value="PAC"/>
    <property type="match status" value="1"/>
</dbReference>
<sequence length="525" mass="59163">MVLLALSKSKQVSKYEEELKVSNFQSQLVEIIEHNNDAIVITDRHGSITWINKAFTDINGISFDKSVGEKLINTLQRKLADSDSVERINKAITNAESIEVDVLNYHKDGCAYWLEISLLPIFQSGEIDRFIVVEKDITSRKLLELRLTKSAEVAREETDNKSHFLTLLIDELKAPLQRLNNVSAKLTEKGKDKETNEIFSEIKVCSNYIDNTILSIETLENIDLNNFKVYNSSFSLSNIVEDLRKVCVQSAKEKNLNLDFTNKLSNNTIYFGDGLLIKSIFSFYISSVINKLSNCEVRISVSDTLKNETGIINLSVHVLDEGEIYHILHDRVSDGNLDVSNLSMGRSFVYQRVNDVINKLDGHLVHDLDSSGSSRISLCVPLELDISSFNSYPVEASQRILVAEDNRVNSIVLTKMLRSIGFSEIDIAKNGAEAVEMAREKRYYAILMDNHMPVMNGIEASRVIKDTVDKESNIIACTADSSKVAVEQFRSSGVEKIIFKPINKAKILEHLQHTDSSFRVIKKIS</sequence>
<dbReference type="SUPFAM" id="SSF52172">
    <property type="entry name" value="CheY-like"/>
    <property type="match status" value="1"/>
</dbReference>
<accession>A0A4Y3IQY1</accession>
<organism evidence="7 8">
    <name type="scientific">Vibrio comitans NBRC 102076</name>
    <dbReference type="NCBI Taxonomy" id="1219078"/>
    <lineage>
        <taxon>Bacteria</taxon>
        <taxon>Pseudomonadati</taxon>
        <taxon>Pseudomonadota</taxon>
        <taxon>Gammaproteobacteria</taxon>
        <taxon>Vibrionales</taxon>
        <taxon>Vibrionaceae</taxon>
        <taxon>Vibrio</taxon>
    </lineage>
</organism>
<dbReference type="SUPFAM" id="SSF55785">
    <property type="entry name" value="PYP-like sensor domain (PAS domain)"/>
    <property type="match status" value="1"/>
</dbReference>
<dbReference type="CDD" id="cd17546">
    <property type="entry name" value="REC_hyHK_CKI1_RcsC-like"/>
    <property type="match status" value="1"/>
</dbReference>
<feature type="domain" description="Response regulatory" evidence="4">
    <location>
        <begin position="399"/>
        <end position="515"/>
    </location>
</feature>
<dbReference type="SMART" id="SM00448">
    <property type="entry name" value="REC"/>
    <property type="match status" value="1"/>
</dbReference>
<evidence type="ECO:0000256" key="3">
    <source>
        <dbReference type="PROSITE-ProRule" id="PRU00169"/>
    </source>
</evidence>
<evidence type="ECO:0000256" key="2">
    <source>
        <dbReference type="ARBA" id="ARBA00023012"/>
    </source>
</evidence>
<evidence type="ECO:0008006" key="9">
    <source>
        <dbReference type="Google" id="ProtNLM"/>
    </source>
</evidence>
<evidence type="ECO:0000259" key="6">
    <source>
        <dbReference type="PROSITE" id="PS50113"/>
    </source>
</evidence>
<dbReference type="AlphaFoldDB" id="A0A4Y3IQY1"/>
<dbReference type="InterPro" id="IPR000700">
    <property type="entry name" value="PAS-assoc_C"/>
</dbReference>
<dbReference type="Proteomes" id="UP000318242">
    <property type="component" value="Unassembled WGS sequence"/>
</dbReference>
<feature type="domain" description="PAS" evidence="5">
    <location>
        <begin position="24"/>
        <end position="95"/>
    </location>
</feature>
<dbReference type="Pfam" id="PF00072">
    <property type="entry name" value="Response_reg"/>
    <property type="match status" value="1"/>
</dbReference>
<dbReference type="InterPro" id="IPR000014">
    <property type="entry name" value="PAS"/>
</dbReference>
<name>A0A4Y3IQY1_9VIBR</name>
<evidence type="ECO:0000313" key="7">
    <source>
        <dbReference type="EMBL" id="GEA61951.1"/>
    </source>
</evidence>
<dbReference type="EMBL" id="BJLH01000015">
    <property type="protein sequence ID" value="GEA61951.1"/>
    <property type="molecule type" value="Genomic_DNA"/>
</dbReference>
<dbReference type="InterPro" id="IPR035965">
    <property type="entry name" value="PAS-like_dom_sf"/>
</dbReference>
<evidence type="ECO:0000259" key="5">
    <source>
        <dbReference type="PROSITE" id="PS50112"/>
    </source>
</evidence>
<dbReference type="PROSITE" id="PS50110">
    <property type="entry name" value="RESPONSE_REGULATORY"/>
    <property type="match status" value="1"/>
</dbReference>
<comment type="caution">
    <text evidence="7">The sequence shown here is derived from an EMBL/GenBank/DDBJ whole genome shotgun (WGS) entry which is preliminary data.</text>
</comment>
<dbReference type="Gene3D" id="3.40.50.2300">
    <property type="match status" value="1"/>
</dbReference>
<feature type="modified residue" description="4-aspartylphosphate" evidence="3">
    <location>
        <position position="449"/>
    </location>
</feature>
<keyword evidence="8" id="KW-1185">Reference proteome</keyword>
<dbReference type="PANTHER" id="PTHR45339:SF1">
    <property type="entry name" value="HYBRID SIGNAL TRANSDUCTION HISTIDINE KINASE J"/>
    <property type="match status" value="1"/>
</dbReference>
<dbReference type="Gene3D" id="3.30.450.20">
    <property type="entry name" value="PAS domain"/>
    <property type="match status" value="1"/>
</dbReference>